<dbReference type="Proteomes" id="UP001153076">
    <property type="component" value="Unassembled WGS sequence"/>
</dbReference>
<name>A0A9Q1GUA0_9CARY</name>
<accession>A0A9Q1GUA0</accession>
<dbReference type="AlphaFoldDB" id="A0A9Q1GUA0"/>
<reference evidence="1" key="1">
    <citation type="submission" date="2022-04" db="EMBL/GenBank/DDBJ databases">
        <title>Carnegiea gigantea Genome sequencing and assembly v2.</title>
        <authorList>
            <person name="Copetti D."/>
            <person name="Sanderson M.J."/>
            <person name="Burquez A."/>
            <person name="Wojciechowski M.F."/>
        </authorList>
    </citation>
    <scope>NUCLEOTIDE SEQUENCE</scope>
    <source>
        <strain evidence="1">SGP5-SGP5p</strain>
        <tissue evidence="1">Aerial part</tissue>
    </source>
</reference>
<protein>
    <submittedName>
        <fullName evidence="1">Uncharacterized protein</fullName>
    </submittedName>
</protein>
<gene>
    <name evidence="1" type="ORF">Cgig2_015880</name>
</gene>
<evidence type="ECO:0000313" key="1">
    <source>
        <dbReference type="EMBL" id="KAJ8425506.1"/>
    </source>
</evidence>
<keyword evidence="2" id="KW-1185">Reference proteome</keyword>
<comment type="caution">
    <text evidence="1">The sequence shown here is derived from an EMBL/GenBank/DDBJ whole genome shotgun (WGS) entry which is preliminary data.</text>
</comment>
<organism evidence="1 2">
    <name type="scientific">Carnegiea gigantea</name>
    <dbReference type="NCBI Taxonomy" id="171969"/>
    <lineage>
        <taxon>Eukaryota</taxon>
        <taxon>Viridiplantae</taxon>
        <taxon>Streptophyta</taxon>
        <taxon>Embryophyta</taxon>
        <taxon>Tracheophyta</taxon>
        <taxon>Spermatophyta</taxon>
        <taxon>Magnoliopsida</taxon>
        <taxon>eudicotyledons</taxon>
        <taxon>Gunneridae</taxon>
        <taxon>Pentapetalae</taxon>
        <taxon>Caryophyllales</taxon>
        <taxon>Cactineae</taxon>
        <taxon>Cactaceae</taxon>
        <taxon>Cactoideae</taxon>
        <taxon>Echinocereeae</taxon>
        <taxon>Carnegiea</taxon>
    </lineage>
</organism>
<proteinExistence type="predicted"/>
<dbReference type="EMBL" id="JAKOGI010001460">
    <property type="protein sequence ID" value="KAJ8425506.1"/>
    <property type="molecule type" value="Genomic_DNA"/>
</dbReference>
<evidence type="ECO:0000313" key="2">
    <source>
        <dbReference type="Proteomes" id="UP001153076"/>
    </source>
</evidence>
<sequence length="183" mass="20538">MGPDQKKREDQGMVTWEKRQRETWGKTLAQMPFTRSRATIVCRCLRTQFCALHHRPSHPINGVSITHRHILGPVVLLRTQIEQRANHGPVDNFAYSFAATRNGSVDEHSEALAMSNIQRAVEPEFGRAFAYSRGPEHSAGSPMPAVPLNILLQPFPYPPGRSIPPLKILLPNPLDHLQLSVVQ</sequence>